<protein>
    <submittedName>
        <fullName evidence="6">Translation factor</fullName>
    </submittedName>
</protein>
<evidence type="ECO:0000259" key="5">
    <source>
        <dbReference type="Pfam" id="PF22042"/>
    </source>
</evidence>
<evidence type="ECO:0000256" key="4">
    <source>
        <dbReference type="ARBA" id="ARBA00023134"/>
    </source>
</evidence>
<keyword evidence="4" id="KW-0342">GTP-binding</keyword>
<sequence length="159" mass="17840">MSTKNSIATIVEITYPSILDSMTDIAYFQDKAILTTKNSIVKQINDYMFGFDSRQINCEGKSIAGNYDLDQSKNGEKHHLVALAFKLKKRGRKTYLRIYEGVLRKGDLITDVDTGKKLEIRRLLGLYNINDEVILEAHAGEIVGVIHSGPVSTFLFPQA</sequence>
<keyword evidence="3" id="KW-0648">Protein biosynthesis</keyword>
<keyword evidence="1" id="KW-0547">Nucleotide-binding</keyword>
<gene>
    <name evidence="6" type="ORF">MtrDRAFT_AC148915g16v2</name>
</gene>
<dbReference type="SUPFAM" id="SSF50447">
    <property type="entry name" value="Translation proteins"/>
    <property type="match status" value="1"/>
</dbReference>
<proteinExistence type="predicted"/>
<accession>A2Q1J7</accession>
<reference evidence="6" key="2">
    <citation type="submission" date="2007-03" db="EMBL/GenBank/DDBJ databases">
        <authorList>
            <consortium name="The International Medicago Genome Annotation Group"/>
        </authorList>
    </citation>
    <scope>NUCLEOTIDE SEQUENCE</scope>
</reference>
<dbReference type="GO" id="GO:0003746">
    <property type="term" value="F:translation elongation factor activity"/>
    <property type="evidence" value="ECO:0007669"/>
    <property type="project" value="UniProtKB-KW"/>
</dbReference>
<evidence type="ECO:0000256" key="1">
    <source>
        <dbReference type="ARBA" id="ARBA00022741"/>
    </source>
</evidence>
<dbReference type="Gene3D" id="2.40.30.10">
    <property type="entry name" value="Translation factors"/>
    <property type="match status" value="1"/>
</dbReference>
<dbReference type="ExpressionAtlas" id="A2Q1J7">
    <property type="expression patterns" value="differential"/>
</dbReference>
<organism evidence="6">
    <name type="scientific">Medicago truncatula</name>
    <name type="common">Barrel medic</name>
    <name type="synonym">Medicago tribuloides</name>
    <dbReference type="NCBI Taxonomy" id="3880"/>
    <lineage>
        <taxon>Eukaryota</taxon>
        <taxon>Viridiplantae</taxon>
        <taxon>Streptophyta</taxon>
        <taxon>Embryophyta</taxon>
        <taxon>Tracheophyta</taxon>
        <taxon>Spermatophyta</taxon>
        <taxon>Magnoliopsida</taxon>
        <taxon>eudicotyledons</taxon>
        <taxon>Gunneridae</taxon>
        <taxon>Pentapetalae</taxon>
        <taxon>rosids</taxon>
        <taxon>fabids</taxon>
        <taxon>Fabales</taxon>
        <taxon>Fabaceae</taxon>
        <taxon>Papilionoideae</taxon>
        <taxon>50 kb inversion clade</taxon>
        <taxon>NPAAA clade</taxon>
        <taxon>Hologalegina</taxon>
        <taxon>IRL clade</taxon>
        <taxon>Trifolieae</taxon>
        <taxon>Medicago</taxon>
    </lineage>
</organism>
<evidence type="ECO:0000313" key="6">
    <source>
        <dbReference type="EMBL" id="ABN05814.1"/>
    </source>
</evidence>
<dbReference type="PANTHER" id="PTHR43636">
    <property type="entry name" value="ELONGATION FACTOR G, MITOCHONDRIAL"/>
    <property type="match status" value="1"/>
</dbReference>
<evidence type="ECO:0000256" key="3">
    <source>
        <dbReference type="ARBA" id="ARBA00022917"/>
    </source>
</evidence>
<dbReference type="AlphaFoldDB" id="A2Q1J7"/>
<feature type="domain" description="Elongation factor G-like" evidence="5">
    <location>
        <begin position="88"/>
        <end position="147"/>
    </location>
</feature>
<dbReference type="GO" id="GO:0005525">
    <property type="term" value="F:GTP binding"/>
    <property type="evidence" value="ECO:0007669"/>
    <property type="project" value="UniProtKB-KW"/>
</dbReference>
<dbReference type="InterPro" id="IPR053905">
    <property type="entry name" value="EF-G-like_DII"/>
</dbReference>
<keyword evidence="2" id="KW-0251">Elongation factor</keyword>
<reference evidence="6" key="1">
    <citation type="submission" date="2004-05" db="EMBL/GenBank/DDBJ databases">
        <authorList>
            <person name="Town C.D."/>
        </authorList>
    </citation>
    <scope>NUCLEOTIDE SEQUENCE</scope>
</reference>
<evidence type="ECO:0000256" key="2">
    <source>
        <dbReference type="ARBA" id="ARBA00022768"/>
    </source>
</evidence>
<dbReference type="InterPro" id="IPR009000">
    <property type="entry name" value="Transl_B-barrel_sf"/>
</dbReference>
<dbReference type="EMBL" id="AC148915">
    <property type="protein sequence ID" value="ABN05814.1"/>
    <property type="molecule type" value="Genomic_DNA"/>
</dbReference>
<dbReference type="PANTHER" id="PTHR43636:SF2">
    <property type="entry name" value="ELONGATION FACTOR G, MITOCHONDRIAL"/>
    <property type="match status" value="1"/>
</dbReference>
<dbReference type="Pfam" id="PF22042">
    <property type="entry name" value="EF-G_D2"/>
    <property type="match status" value="1"/>
</dbReference>
<name>A2Q1J7_MEDTR</name>